<dbReference type="Proteomes" id="UP000775213">
    <property type="component" value="Unassembled WGS sequence"/>
</dbReference>
<evidence type="ECO:0000313" key="4">
    <source>
        <dbReference type="EMBL" id="KAH0451142.1"/>
    </source>
</evidence>
<accession>A0AAV7G6M8</accession>
<dbReference type="PANTHER" id="PTHR43222">
    <property type="entry name" value="NUDIX HYDROLASE 23"/>
    <property type="match status" value="1"/>
</dbReference>
<protein>
    <recommendedName>
        <fullName evidence="3">Nudix hydrolase domain-containing protein</fullName>
    </recommendedName>
</protein>
<dbReference type="InterPro" id="IPR015797">
    <property type="entry name" value="NUDIX_hydrolase-like_dom_sf"/>
</dbReference>
<dbReference type="EMBL" id="JAGFBR010000017">
    <property type="protein sequence ID" value="KAH0451142.1"/>
    <property type="molecule type" value="Genomic_DNA"/>
</dbReference>
<organism evidence="4 5">
    <name type="scientific">Dendrobium chrysotoxum</name>
    <name type="common">Orchid</name>
    <dbReference type="NCBI Taxonomy" id="161865"/>
    <lineage>
        <taxon>Eukaryota</taxon>
        <taxon>Viridiplantae</taxon>
        <taxon>Streptophyta</taxon>
        <taxon>Embryophyta</taxon>
        <taxon>Tracheophyta</taxon>
        <taxon>Spermatophyta</taxon>
        <taxon>Magnoliopsida</taxon>
        <taxon>Liliopsida</taxon>
        <taxon>Asparagales</taxon>
        <taxon>Orchidaceae</taxon>
        <taxon>Epidendroideae</taxon>
        <taxon>Malaxideae</taxon>
        <taxon>Dendrobiinae</taxon>
        <taxon>Dendrobium</taxon>
    </lineage>
</organism>
<keyword evidence="1" id="KW-0378">Hydrolase</keyword>
<dbReference type="Gene3D" id="3.90.79.10">
    <property type="entry name" value="Nucleoside Triphosphate Pyrophosphohydrolase"/>
    <property type="match status" value="1"/>
</dbReference>
<sequence>MMLRSLNLLLGFSASPFRRWNPRSSISLPKIVPLFDSSIITSSPQSRQFSVSLLPRYSIRVKALQVSSSGSDSYPGGEAAAAPAVASPVENCAHKPKDIFCQFCGGLTKQVIPDGDEKMRAVCTVCGAIHYENPKMVVGCLVEHDGKVLLCKRNIYPSYGLWTLPAGYLEIGESAAEGAMRETFEEANAEVEIISPFAHLDIPHIGQSYIIFRAKMKEPYFSPGPESMECMLFTLDDIPFGSLAFSSIYVTLKMYAEDVKNEKLRFHYCTINKRVIIIDLGLAKRQAKKRPITMTPSGEGKEVSGAPTKKPKKKQASLVAFVLVESKFLPITPHPSLDEIDMGMSSTSP</sequence>
<dbReference type="InterPro" id="IPR000086">
    <property type="entry name" value="NUDIX_hydrolase_dom"/>
</dbReference>
<dbReference type="Pfam" id="PF00293">
    <property type="entry name" value="NUDIX"/>
    <property type="match status" value="1"/>
</dbReference>
<evidence type="ECO:0000259" key="3">
    <source>
        <dbReference type="PROSITE" id="PS51462"/>
    </source>
</evidence>
<reference evidence="4 5" key="1">
    <citation type="journal article" date="2021" name="Hortic Res">
        <title>Chromosome-scale assembly of the Dendrobium chrysotoxum genome enhances the understanding of orchid evolution.</title>
        <authorList>
            <person name="Zhang Y."/>
            <person name="Zhang G.Q."/>
            <person name="Zhang D."/>
            <person name="Liu X.D."/>
            <person name="Xu X.Y."/>
            <person name="Sun W.H."/>
            <person name="Yu X."/>
            <person name="Zhu X."/>
            <person name="Wang Z.W."/>
            <person name="Zhao X."/>
            <person name="Zhong W.Y."/>
            <person name="Chen H."/>
            <person name="Yin W.L."/>
            <person name="Huang T."/>
            <person name="Niu S.C."/>
            <person name="Liu Z.J."/>
        </authorList>
    </citation>
    <scope>NUCLEOTIDE SEQUENCE [LARGE SCALE GENOMIC DNA]</scope>
    <source>
        <strain evidence="4">Lindl</strain>
    </source>
</reference>
<dbReference type="AlphaFoldDB" id="A0AAV7G6M8"/>
<proteinExistence type="predicted"/>
<feature type="region of interest" description="Disordered" evidence="2">
    <location>
        <begin position="289"/>
        <end position="314"/>
    </location>
</feature>
<comment type="caution">
    <text evidence="4">The sequence shown here is derived from an EMBL/GenBank/DDBJ whole genome shotgun (WGS) entry which is preliminary data.</text>
</comment>
<evidence type="ECO:0000256" key="1">
    <source>
        <dbReference type="ARBA" id="ARBA00022801"/>
    </source>
</evidence>
<dbReference type="Pfam" id="PF14803">
    <property type="entry name" value="Zn_ribbon_Nudix"/>
    <property type="match status" value="1"/>
</dbReference>
<dbReference type="Gene3D" id="2.20.70.10">
    <property type="match status" value="1"/>
</dbReference>
<dbReference type="GO" id="GO:0016787">
    <property type="term" value="F:hydrolase activity"/>
    <property type="evidence" value="ECO:0007669"/>
    <property type="project" value="UniProtKB-KW"/>
</dbReference>
<name>A0AAV7G6M8_DENCH</name>
<dbReference type="CDD" id="cd04511">
    <property type="entry name" value="NUDIX_Hydrolase"/>
    <property type="match status" value="1"/>
</dbReference>
<keyword evidence="5" id="KW-1185">Reference proteome</keyword>
<evidence type="ECO:0000313" key="5">
    <source>
        <dbReference type="Proteomes" id="UP000775213"/>
    </source>
</evidence>
<dbReference type="SUPFAM" id="SSF55811">
    <property type="entry name" value="Nudix"/>
    <property type="match status" value="1"/>
</dbReference>
<gene>
    <name evidence="4" type="ORF">IEQ34_018441</name>
</gene>
<evidence type="ECO:0000256" key="2">
    <source>
        <dbReference type="SAM" id="MobiDB-lite"/>
    </source>
</evidence>
<dbReference type="PROSITE" id="PS51462">
    <property type="entry name" value="NUDIX"/>
    <property type="match status" value="1"/>
</dbReference>
<feature type="domain" description="Nudix hydrolase" evidence="3">
    <location>
        <begin position="133"/>
        <end position="256"/>
    </location>
</feature>
<dbReference type="InterPro" id="IPR020084">
    <property type="entry name" value="NUDIX_hydrolase_CS"/>
</dbReference>
<dbReference type="InterPro" id="IPR029401">
    <property type="entry name" value="Nudix_N"/>
</dbReference>
<dbReference type="PANTHER" id="PTHR43222:SF2">
    <property type="entry name" value="NUDIX HYDROLASE 23, CHLOROPLASTIC"/>
    <property type="match status" value="1"/>
</dbReference>
<dbReference type="PROSITE" id="PS00893">
    <property type="entry name" value="NUDIX_BOX"/>
    <property type="match status" value="1"/>
</dbReference>